<dbReference type="Gene3D" id="3.40.50.1820">
    <property type="entry name" value="alpha/beta hydrolase"/>
    <property type="match status" value="1"/>
</dbReference>
<gene>
    <name evidence="2" type="ordered locus">Hore_15680</name>
</gene>
<dbReference type="GO" id="GO:0016787">
    <property type="term" value="F:hydrolase activity"/>
    <property type="evidence" value="ECO:0007669"/>
    <property type="project" value="UniProtKB-KW"/>
</dbReference>
<evidence type="ECO:0000313" key="3">
    <source>
        <dbReference type="Proteomes" id="UP000000719"/>
    </source>
</evidence>
<dbReference type="HOGENOM" id="CLU_077889_0_0_9"/>
<reference evidence="2 3" key="1">
    <citation type="journal article" date="2009" name="PLoS ONE">
        <title>Genome analysis of the anaerobic thermohalophilic bacterium Halothermothrix orenii.</title>
        <authorList>
            <person name="Mavromatis K."/>
            <person name="Ivanova N."/>
            <person name="Anderson I."/>
            <person name="Lykidis A."/>
            <person name="Hooper S.D."/>
            <person name="Sun H."/>
            <person name="Kunin V."/>
            <person name="Lapidus A."/>
            <person name="Hugenholtz P."/>
            <person name="Patel B."/>
            <person name="Kyrpides N.C."/>
        </authorList>
    </citation>
    <scope>NUCLEOTIDE SEQUENCE [LARGE SCALE GENOMIC DNA]</scope>
    <source>
        <strain evidence="3">H 168 / OCM 544 / DSM 9562</strain>
    </source>
</reference>
<proteinExistence type="predicted"/>
<feature type="domain" description="Alpha/beta hydrolase fold-5" evidence="1">
    <location>
        <begin position="57"/>
        <end position="220"/>
    </location>
</feature>
<accession>B8CYE8</accession>
<keyword evidence="2" id="KW-0378">Hydrolase</keyword>
<dbReference type="Pfam" id="PF12695">
    <property type="entry name" value="Abhydrolase_5"/>
    <property type="match status" value="1"/>
</dbReference>
<dbReference type="EMBL" id="CP001098">
    <property type="protein sequence ID" value="ACL70317.1"/>
    <property type="molecule type" value="Genomic_DNA"/>
</dbReference>
<evidence type="ECO:0000313" key="2">
    <source>
        <dbReference type="EMBL" id="ACL70317.1"/>
    </source>
</evidence>
<dbReference type="ESTHER" id="9firm-q2aej0">
    <property type="family name" value="AlphaBeta_hydrolase"/>
</dbReference>
<protein>
    <submittedName>
        <fullName evidence="2">Alpha/beta hydrolase fold protein</fullName>
    </submittedName>
</protein>
<evidence type="ECO:0000259" key="1">
    <source>
        <dbReference type="Pfam" id="PF12695"/>
    </source>
</evidence>
<dbReference type="AlphaFoldDB" id="B8CYE8"/>
<dbReference type="KEGG" id="hor:Hore_15680"/>
<dbReference type="Proteomes" id="UP000000719">
    <property type="component" value="Chromosome"/>
</dbReference>
<dbReference type="OrthoDB" id="9780932at2"/>
<dbReference type="SUPFAM" id="SSF53474">
    <property type="entry name" value="alpha/beta-Hydrolases"/>
    <property type="match status" value="1"/>
</dbReference>
<keyword evidence="3" id="KW-1185">Reference proteome</keyword>
<sequence>MVIILILISGLSIWLLNPYEAMDYAIEIMGNKNGVRITRNDWIVVEPANLNKVDTGFIFYPGGRVKAEAYTPLAFNIARSGYKVVIVPMPVNLAIFGINEADKVIKKYNHIDNWVIGGHSLGGAMAARYASENPSRITGLILLASYPSKEDDLSRGDLDVLSIYATRDGIATAEKINNSKELLPADTVWVKIEGGNHSQFGFYGFQSGDNEAIISRKEQQKETIKAIKKFLLKIKR</sequence>
<dbReference type="InterPro" id="IPR029059">
    <property type="entry name" value="AB_hydrolase_5"/>
</dbReference>
<name>B8CYE8_HALOH</name>
<dbReference type="eggNOG" id="COG1073">
    <property type="taxonomic scope" value="Bacteria"/>
</dbReference>
<dbReference type="InterPro" id="IPR029058">
    <property type="entry name" value="AB_hydrolase_fold"/>
</dbReference>
<organism evidence="2 3">
    <name type="scientific">Halothermothrix orenii (strain H 168 / OCM 544 / DSM 9562)</name>
    <dbReference type="NCBI Taxonomy" id="373903"/>
    <lineage>
        <taxon>Bacteria</taxon>
        <taxon>Bacillati</taxon>
        <taxon>Bacillota</taxon>
        <taxon>Clostridia</taxon>
        <taxon>Halanaerobiales</taxon>
        <taxon>Halothermotrichaceae</taxon>
        <taxon>Halothermothrix</taxon>
    </lineage>
</organism>
<dbReference type="STRING" id="373903.Hore_15680"/>